<sequence>MRYKVVAWKGGLVNSIIKTDNPANVNEVAKMFKKTDADLIEVYERGSLERKIYGWTK</sequence>
<dbReference type="EMBL" id="DQ490056">
    <property type="protein sequence ID" value="ABF22597.1"/>
    <property type="molecule type" value="Genomic_DNA"/>
</dbReference>
<dbReference type="KEGG" id="vg:5130569"/>
<proteinExistence type="predicted"/>
<organism evidence="1 2">
    <name type="scientific">Lactococcus phage Q54</name>
    <dbReference type="NCBI Taxonomy" id="382685"/>
    <lineage>
        <taxon>Viruses</taxon>
        <taxon>Duplodnaviria</taxon>
        <taxon>Heunggongvirae</taxon>
        <taxon>Uroviricota</taxon>
        <taxon>Caudoviricetes</taxon>
        <taxon>Questintvirus</taxon>
        <taxon>Questintvirus Q54</taxon>
    </lineage>
</organism>
<dbReference type="Proteomes" id="UP000001250">
    <property type="component" value="Segment"/>
</dbReference>
<accession>Q0GXS9</accession>
<evidence type="ECO:0000313" key="2">
    <source>
        <dbReference type="Proteomes" id="UP000001250"/>
    </source>
</evidence>
<keyword evidence="2" id="KW-1185">Reference proteome</keyword>
<dbReference type="GeneID" id="5130569"/>
<evidence type="ECO:0000313" key="1">
    <source>
        <dbReference type="EMBL" id="ABF22597.1"/>
    </source>
</evidence>
<reference evidence="1 2" key="1">
    <citation type="journal article" date="2006" name="J. Bacteriol.">
        <title>Genome sequence and global gene expression of Q54, a new phage species linking the 936 and c2 phage species of Lactococcus lactis.</title>
        <authorList>
            <person name="Fortier L.C."/>
            <person name="Bransi A."/>
            <person name="Moineau S."/>
        </authorList>
    </citation>
    <scope>NUCLEOTIDE SEQUENCE</scope>
</reference>
<protein>
    <submittedName>
        <fullName evidence="1">Uncharacterized protein</fullName>
    </submittedName>
</protein>
<dbReference type="RefSeq" id="YP_762612.1">
    <property type="nucleotide sequence ID" value="NC_008364.1"/>
</dbReference>
<name>Q0GXS9_9CAUD</name>